<dbReference type="PRINTS" id="PR00463">
    <property type="entry name" value="EP450I"/>
</dbReference>
<dbReference type="EMBL" id="LUEZ02000122">
    <property type="protein sequence ID" value="RDB16772.1"/>
    <property type="molecule type" value="Genomic_DNA"/>
</dbReference>
<dbReference type="AlphaFoldDB" id="A0A369J5U4"/>
<proteinExistence type="inferred from homology"/>
<gene>
    <name evidence="9" type="primary">CYP503A1_1</name>
    <name evidence="9" type="ORF">Hypma_002609</name>
</gene>
<keyword evidence="8" id="KW-0812">Transmembrane</keyword>
<dbReference type="InterPro" id="IPR002401">
    <property type="entry name" value="Cyt_P450_E_grp-I"/>
</dbReference>
<dbReference type="InterPro" id="IPR036396">
    <property type="entry name" value="Cyt_P450_sf"/>
</dbReference>
<evidence type="ECO:0000313" key="9">
    <source>
        <dbReference type="EMBL" id="RDB16772.1"/>
    </source>
</evidence>
<name>A0A369J5U4_HYPMA</name>
<keyword evidence="8" id="KW-1133">Transmembrane helix</keyword>
<dbReference type="PROSITE" id="PS00086">
    <property type="entry name" value="CYTOCHROME_P450"/>
    <property type="match status" value="1"/>
</dbReference>
<evidence type="ECO:0000256" key="4">
    <source>
        <dbReference type="ARBA" id="ARBA00023002"/>
    </source>
</evidence>
<keyword evidence="4 7" id="KW-0560">Oxidoreductase</keyword>
<dbReference type="InParanoid" id="A0A369J5U4"/>
<keyword evidence="3 6" id="KW-0479">Metal-binding</keyword>
<dbReference type="GO" id="GO:0004497">
    <property type="term" value="F:monooxygenase activity"/>
    <property type="evidence" value="ECO:0007669"/>
    <property type="project" value="UniProtKB-KW"/>
</dbReference>
<keyword evidence="7" id="KW-0503">Monooxygenase</keyword>
<accession>A0A369J5U4</accession>
<keyword evidence="5 6" id="KW-0408">Iron</keyword>
<keyword evidence="10" id="KW-1185">Reference proteome</keyword>
<reference evidence="9" key="1">
    <citation type="submission" date="2018-04" db="EMBL/GenBank/DDBJ databases">
        <title>Whole genome sequencing of Hypsizygus marmoreus.</title>
        <authorList>
            <person name="Choi I.-G."/>
            <person name="Min B."/>
            <person name="Kim J.-G."/>
            <person name="Kim S."/>
            <person name="Oh Y.-L."/>
            <person name="Kong W.-S."/>
            <person name="Park H."/>
            <person name="Jeong J."/>
            <person name="Song E.-S."/>
        </authorList>
    </citation>
    <scope>NUCLEOTIDE SEQUENCE [LARGE SCALE GENOMIC DNA]</scope>
    <source>
        <strain evidence="9">51987-8</strain>
    </source>
</reference>
<dbReference type="Proteomes" id="UP000076154">
    <property type="component" value="Unassembled WGS sequence"/>
</dbReference>
<protein>
    <submittedName>
        <fullName evidence="9">Ent-kaurene oxidase</fullName>
    </submittedName>
</protein>
<evidence type="ECO:0000256" key="3">
    <source>
        <dbReference type="ARBA" id="ARBA00022723"/>
    </source>
</evidence>
<dbReference type="InterPro" id="IPR001128">
    <property type="entry name" value="Cyt_P450"/>
</dbReference>
<comment type="caution">
    <text evidence="9">The sequence shown here is derived from an EMBL/GenBank/DDBJ whole genome shotgun (WGS) entry which is preliminary data.</text>
</comment>
<organism evidence="9 10">
    <name type="scientific">Hypsizygus marmoreus</name>
    <name type="common">White beech mushroom</name>
    <name type="synonym">Agaricus marmoreus</name>
    <dbReference type="NCBI Taxonomy" id="39966"/>
    <lineage>
        <taxon>Eukaryota</taxon>
        <taxon>Fungi</taxon>
        <taxon>Dikarya</taxon>
        <taxon>Basidiomycota</taxon>
        <taxon>Agaricomycotina</taxon>
        <taxon>Agaricomycetes</taxon>
        <taxon>Agaricomycetidae</taxon>
        <taxon>Agaricales</taxon>
        <taxon>Tricholomatineae</taxon>
        <taxon>Lyophyllaceae</taxon>
        <taxon>Hypsizygus</taxon>
    </lineage>
</organism>
<comment type="cofactor">
    <cofactor evidence="1 6">
        <name>heme</name>
        <dbReference type="ChEBI" id="CHEBI:30413"/>
    </cofactor>
</comment>
<dbReference type="GO" id="GO:0016705">
    <property type="term" value="F:oxidoreductase activity, acting on paired donors, with incorporation or reduction of molecular oxygen"/>
    <property type="evidence" value="ECO:0007669"/>
    <property type="project" value="InterPro"/>
</dbReference>
<keyword evidence="6 7" id="KW-0349">Heme</keyword>
<dbReference type="OrthoDB" id="1844152at2759"/>
<dbReference type="CDD" id="cd11041">
    <property type="entry name" value="CYP503A1-like"/>
    <property type="match status" value="1"/>
</dbReference>
<sequence length="497" mass="55424">MYDFPSYSILAALLAVIVLTYLRILRGISYTGGVPRVGPDGVLGYFLTALHYTFDAETIILKGRADFGNKPFVIPTLSGPVFLLGPEYLGVVRSSSDDVFNEPVAVSEDLQLPFTMDVHQMENPYQASVLRTDVNRAIPAFIPEILEESTLAMNETLCSSSGDNSVTLPVFDTMTHLIARISNRVIFGIELCRNPHFLHAIVRFAETITLIAPFIRWSPRIIQSPVYITLSSLLGGKKEPLSFIVPYLKKLKKELKSKAQDEPLIAEFLVRAAPPDESIGGIAMRLMNINFGSIHTSSIFITQALFELAQLPQQEIDDIREEVKAALESEGGWTKTALLKFKKIDSALREVGRVYGLMHFALPRVSMRGHDLPDGKRIPPGHRVAIDMKAVHFNPEIYIDPNRCDLFRFSKLRELEGNDSKYGFATVDSHYLPFGAGRHACAGRFFAAMELKIMLAHILLKYDLSFPPGISHRPANMQFNGAIIPDTKAQMVFTVRV</sequence>
<dbReference type="Gene3D" id="1.10.630.10">
    <property type="entry name" value="Cytochrome P450"/>
    <property type="match status" value="1"/>
</dbReference>
<evidence type="ECO:0000256" key="8">
    <source>
        <dbReference type="SAM" id="Phobius"/>
    </source>
</evidence>
<feature type="transmembrane region" description="Helical" evidence="8">
    <location>
        <begin position="6"/>
        <end position="25"/>
    </location>
</feature>
<evidence type="ECO:0000256" key="7">
    <source>
        <dbReference type="RuleBase" id="RU000461"/>
    </source>
</evidence>
<evidence type="ECO:0000256" key="1">
    <source>
        <dbReference type="ARBA" id="ARBA00001971"/>
    </source>
</evidence>
<dbReference type="Pfam" id="PF00067">
    <property type="entry name" value="p450"/>
    <property type="match status" value="1"/>
</dbReference>
<dbReference type="GO" id="GO:0020037">
    <property type="term" value="F:heme binding"/>
    <property type="evidence" value="ECO:0007669"/>
    <property type="project" value="InterPro"/>
</dbReference>
<keyword evidence="8" id="KW-0472">Membrane</keyword>
<evidence type="ECO:0000256" key="6">
    <source>
        <dbReference type="PIRSR" id="PIRSR602401-1"/>
    </source>
</evidence>
<dbReference type="STRING" id="39966.A0A369J5U4"/>
<comment type="similarity">
    <text evidence="2 7">Belongs to the cytochrome P450 family.</text>
</comment>
<dbReference type="SUPFAM" id="SSF48264">
    <property type="entry name" value="Cytochrome P450"/>
    <property type="match status" value="1"/>
</dbReference>
<evidence type="ECO:0000256" key="5">
    <source>
        <dbReference type="ARBA" id="ARBA00023004"/>
    </source>
</evidence>
<dbReference type="PANTHER" id="PTHR46206">
    <property type="entry name" value="CYTOCHROME P450"/>
    <property type="match status" value="1"/>
</dbReference>
<evidence type="ECO:0000313" key="10">
    <source>
        <dbReference type="Proteomes" id="UP000076154"/>
    </source>
</evidence>
<dbReference type="InterPro" id="IPR017972">
    <property type="entry name" value="Cyt_P450_CS"/>
</dbReference>
<feature type="binding site" description="axial binding residue" evidence="6">
    <location>
        <position position="441"/>
    </location>
    <ligand>
        <name>heme</name>
        <dbReference type="ChEBI" id="CHEBI:30413"/>
    </ligand>
    <ligandPart>
        <name>Fe</name>
        <dbReference type="ChEBI" id="CHEBI:18248"/>
    </ligandPart>
</feature>
<evidence type="ECO:0000256" key="2">
    <source>
        <dbReference type="ARBA" id="ARBA00010617"/>
    </source>
</evidence>
<dbReference type="GO" id="GO:0005506">
    <property type="term" value="F:iron ion binding"/>
    <property type="evidence" value="ECO:0007669"/>
    <property type="project" value="InterPro"/>
</dbReference>